<dbReference type="Proteomes" id="UP001374579">
    <property type="component" value="Unassembled WGS sequence"/>
</dbReference>
<feature type="domain" description="HEPN" evidence="2">
    <location>
        <begin position="4297"/>
        <end position="4412"/>
    </location>
</feature>
<dbReference type="SUPFAM" id="SSF81593">
    <property type="entry name" value="Nucleotidyltransferase substrate binding subunit/domain"/>
    <property type="match status" value="1"/>
</dbReference>
<dbReference type="SUPFAM" id="SSF55874">
    <property type="entry name" value="ATPase domain of HSP90 chaperone/DNA topoisomerase II/histidine kinase"/>
    <property type="match status" value="3"/>
</dbReference>
<evidence type="ECO:0000256" key="1">
    <source>
        <dbReference type="SAM" id="MobiDB-lite"/>
    </source>
</evidence>
<dbReference type="PANTHER" id="PTHR15600:SF42">
    <property type="entry name" value="SACSIN"/>
    <property type="match status" value="1"/>
</dbReference>
<dbReference type="PANTHER" id="PTHR15600">
    <property type="entry name" value="SACSIN"/>
    <property type="match status" value="1"/>
</dbReference>
<proteinExistence type="predicted"/>
<name>A0AAN9AJ33_9CAEN</name>
<dbReference type="EMBL" id="JBAMIC010004070">
    <property type="protein sequence ID" value="KAK7087749.1"/>
    <property type="molecule type" value="Genomic_DNA"/>
</dbReference>
<protein>
    <recommendedName>
        <fullName evidence="2">HEPN domain-containing protein</fullName>
    </recommendedName>
</protein>
<reference evidence="3 4" key="1">
    <citation type="submission" date="2024-02" db="EMBL/GenBank/DDBJ databases">
        <title>Chromosome-scale genome assembly of the rough periwinkle Littorina saxatilis.</title>
        <authorList>
            <person name="De Jode A."/>
            <person name="Faria R."/>
            <person name="Formenti G."/>
            <person name="Sims Y."/>
            <person name="Smith T.P."/>
            <person name="Tracey A."/>
            <person name="Wood J.M.D."/>
            <person name="Zagrodzka Z.B."/>
            <person name="Johannesson K."/>
            <person name="Butlin R.K."/>
            <person name="Leder E.H."/>
        </authorList>
    </citation>
    <scope>NUCLEOTIDE SEQUENCE [LARGE SCALE GENOMIC DNA]</scope>
    <source>
        <strain evidence="3">Snail1</strain>
        <tissue evidence="3">Muscle</tissue>
    </source>
</reference>
<dbReference type="Gene3D" id="1.10.287.110">
    <property type="entry name" value="DnaJ domain"/>
    <property type="match status" value="1"/>
</dbReference>
<evidence type="ECO:0000313" key="3">
    <source>
        <dbReference type="EMBL" id="KAK7087749.1"/>
    </source>
</evidence>
<evidence type="ECO:0000259" key="2">
    <source>
        <dbReference type="SMART" id="SM00748"/>
    </source>
</evidence>
<dbReference type="Pfam" id="PF25794">
    <property type="entry name" value="SACS"/>
    <property type="match status" value="3"/>
</dbReference>
<dbReference type="InterPro" id="IPR036890">
    <property type="entry name" value="HATPase_C_sf"/>
</dbReference>
<dbReference type="InterPro" id="IPR007842">
    <property type="entry name" value="HEPN_dom"/>
</dbReference>
<dbReference type="InterPro" id="IPR058210">
    <property type="entry name" value="SACS/Nov_dom"/>
</dbReference>
<dbReference type="InterPro" id="IPR052972">
    <property type="entry name" value="Sacsin_chaperone_reg"/>
</dbReference>
<gene>
    <name evidence="3" type="ORF">V1264_021758</name>
</gene>
<dbReference type="Pfam" id="PF05168">
    <property type="entry name" value="HEPN"/>
    <property type="match status" value="1"/>
</dbReference>
<feature type="region of interest" description="Disordered" evidence="1">
    <location>
        <begin position="4231"/>
        <end position="4294"/>
    </location>
</feature>
<organism evidence="3 4">
    <name type="scientific">Littorina saxatilis</name>
    <dbReference type="NCBI Taxonomy" id="31220"/>
    <lineage>
        <taxon>Eukaryota</taxon>
        <taxon>Metazoa</taxon>
        <taxon>Spiralia</taxon>
        <taxon>Lophotrochozoa</taxon>
        <taxon>Mollusca</taxon>
        <taxon>Gastropoda</taxon>
        <taxon>Caenogastropoda</taxon>
        <taxon>Littorinimorpha</taxon>
        <taxon>Littorinoidea</taxon>
        <taxon>Littorinidae</taxon>
        <taxon>Littorina</taxon>
    </lineage>
</organism>
<feature type="compositionally biased region" description="Low complexity" evidence="1">
    <location>
        <begin position="4271"/>
        <end position="4282"/>
    </location>
</feature>
<dbReference type="SMART" id="SM00748">
    <property type="entry name" value="HEPN"/>
    <property type="match status" value="1"/>
</dbReference>
<dbReference type="Gene3D" id="1.20.120.330">
    <property type="entry name" value="Nucleotidyltransferases domain 2"/>
    <property type="match status" value="1"/>
</dbReference>
<dbReference type="NCBIfam" id="NF047352">
    <property type="entry name" value="P_loop_sacsin"/>
    <property type="match status" value="3"/>
</dbReference>
<evidence type="ECO:0000313" key="4">
    <source>
        <dbReference type="Proteomes" id="UP001374579"/>
    </source>
</evidence>
<sequence length="4420" mass="498682">MSSDSQDSEGEDLSTIRPTLIRELRNVLDLYPDDGQILKELIQNAEDAGATEVKVLTDTRTFHQDLDKKTLKNHPHLKFLKGPAMCVYNDAEFTKDDWEGIRMLHTSIKEKDPLKVGRFGLGFKSVFHLTDRLVIMSGEYIMYMDPFKGETHYCSLHRLAGRKGRELQSLLHSLNGVFGVSEATFRAQSGHFPGTLFWFPLRQEQSELSSTVYSDVSVGNLLASFKAESPSLLLFLNHIQRVNLYTRGDTQRHNETFSVGISSSCLTSVLSQRQRFVRDTTAAGSDLPRQDIFCLTEVVMETKDHLKSSTESQRWLVANYHCGKDNISRDLLRLCLDPQLGYRPCVGVAIPLTNQSDFQSQVFCFLPLPLDTRSPTGLPLHVHGYFSLEQNRRHLKWPTADQLRPGRDRAKLEPPTLWNCLLVTELLPRVYSKAVCRLQELNCGDPDTFYQAWPDARTVSDRWGPLLEPLYADLAQRHVFFSHVQGGRWVSLSQAVLQQQLPPEVKEAVLKVYTVNDENLVDLPKHVLRTLNSLGHLEHVEKVNARSVSRLIPSSLAHLTDRDKLSLLHYLCCHDQSLLINLPLLPLASGHFGTFKSRQNRQSSVKFCCPEELNMLFPGLEAEFCSSDVPAYVREDLEDIAETGTLAVEKLTKSDRRLPELLQRSLQTRFGSGHLSLNITDPWIERVWMFLENMDDLSEFSHVRLLPVKKVERNPLTMFLTSKESMTLLPLTGVYVCSKARGMTPMSASLASALTKLGVTVLHDVPSYLTRHGQVLGHFVHYPTPDGVMEAVQSVSAKSSLRTNAVKTFNSEATADEKKALVQLLRDCSQSSASVPVVFKQLQLFKAVTGEPASVYQVSVIGPEHLPPVSFPRKLLACTTSEKYAAQKLGAQEMTLYAAVHEIMQDMSSLGFQYSGEDKTRLMRYFLQNYTLCSNTSLQSMARQIEFVTTASCCLRRVVDVYDPSSSLLQELFHTQHDTLFPSGEFCRPEMLQKLQSLGLRGERDVQNDLVSVAKQISDQWSGKQYAAASKMSCGLWKYLKNYGHVVSAATLQSISTIPCLLCLQDDEKPFRVYPASLPLKPSPKLVKPSEMCSNSLLTVIGSVLPILRSSDLPMEVALHLQVKQHPAPADVLQHLKNVTHHFCQEEIIQYRPLLIDIFQYLRPYKSDISVTGRLADEKCVLVESGDQFAKPCSLWIEKEESDLNLQPYRFSAPVEMTAFRDFLGECGSAWSQDDDMLLAVLEEIQSKYKEQKSAHPDFSRDLQLVGQILSRLKLSETARGGKTLLPIEHKQPGVLRFKPARECTVLPGVSATNTDSSSETYFYVHRDVAVQTALDLGALLMKDRALTGVEGLGLDFEYGQHEDLINRLHGIVKDSYTDGFSVPKELVQNADDARATKVCFLLDERENQNARTNLIDEGMAGLQGPAIWAYNDGVFSETDFENIVKLGAGTKKDDASKVGRFGLGFNAVYNLTDVPCFISKDKMAMFDPQCKYLGKGAGLKLDFTKPINKDLLTRMPNQFLPFQNVFGCSLQHNAEVSYEGTLFRFPLRTAEQAKESKLKSESYSESKPREFLKMLLDRAGSLLMFTQSVTKLEVFHLPSSCSDPREAKLLLTVRKNNCLPPTMISEPAQLGAKSVLRFMKDEWSWENRDIKIKQIVKIDLKVTDEASSVCGVKKTEGSTMWQIAWASGVDESAKLAHRYRQEGLVPLAAVSVLVSDNSLLALKDSPAGFYDTGHLFCFLPLPEELARVTLPVHINGTFALTSDRRSLVVNIEEEFEKWEASWNCALYGDAICRAYLLALELVQKEAAGGSDFSKYFDLWPMSSVDSLVESFYNHLLTGNNKVLPVPCTRQWVTFQDACFLQPNFRDSGCGKTAWMALREFWIGPGHVVDVPSDICKLMKKKGPKGMFGKKVISELAFYRDFFFPNLHSDWWQPDERDSLIHHALMRRDTDIDELIRVNACIPCEGGQQLRKPSELVHPRGQAAKLFLPCECRFPQKKDETQTTSTRTDFCDDNTSLLRLAFLGMIKDEMPWDMVLDRAGTVGQLNVAKKTADCLSRAASLIEYLSTSRAFDSEFAFENCPSEVKASLSQTAFLPVLSKPDDWPFQWAGDEPAECVLLSPPSQLFSDSLKNLVACKEKLLDTRCLQGSKTLLTGKVREMLKGLGVAVEEDYGRGQLLDAVLQQLLAVAEHHCINPTSNKELVQSISTNVYAYLTTCLRRDEQHNLGEHVHEFLSDKDVVWNGTQFVSSSLVVFVCPFNCSPYLFKLESNLQGYRHFFEAVGVKQSFEASDVISVLQILKRENDGIQIPDETITIVSQLALLLGAITKRSPQNESLDKSQVFLPDKHGILQPATRLCVDDCLWLTESEHLKFVHDKIPTETARLLGVKTKRSQDYDMLTESISVPFGQHEELTTRIKRLLQGYTFDSSLCKELLQNAEDAGATECKFIMDFRHLKTDTVPPNWNALQGPALCFYNNKSFTKQDMEGIQNLGVGSKGGDALKIGQFGVGFNAVFHITDVPSFWTREDDEKEVICVLDPNCTNVPGAQPSDPGKKFIKIQHMKREYPDFISAYLSEAINMNQPGTLFRFPLRTTEMAASSSIKHEAIRELDIKSMLDKFMQEIHPCLLFLNNMQKIGIFSVQRDGSLKKEFEVNKTLDELSVQQLSTFKKSLKEASRLVENETVSVTDIPPLEAVVQLELTDSSGHREQWLTVHKIGFAEEVCLTPKLQSEWCKENFRLLPRGGVAVKVADETQQNKRQTTSQLEHQVFCILPLPVYTMIPMHVNGHFALDHETRRNLWDAGSHKDDVRSEWNEAIVLHVVLPAYITALQQLQDVWFPAGGRDLSKQELSAKLQRYHALFPLVKDAKSDLWKQLMHAVYATIAKNEYPIFPVLCPEQQELEWMPVTKKGGFPGYFNNLVAFFKDLQAKTSQVTLTVGRSTPASHATPSGPSPREIAKQFEVLLKKLNMKILEAPFHVFECFKASGVDDVREVTPQSVLQFLVSVDQGFSTGCNLDNLPKPVADTSLESPDKVWELVSFVSKGLTFLDNLDGIPLCLRQSGTLHKFSSSENAQKPIISEYSQLLPGSAKEFLHKHIIMYFSIPEKTKPVLQQLTIEMLACRLKYTLTEPQYCAGKHCELEQEKLPYALWIKDLWKFLESQIKSELRNNRSSNDTAHKDFREEKKSERRELREIAESMLESLREWCVLPVTKKNGTHEKRFLYPLKDMHRVVHLSYAQDETNSRLWVILGNLPLPMLDKASLLGLSIANDLVASICHPRALLHALVTCVQLSASHEDGCTILDYFGKNLKTLMEMCTDEAELKQELRSLPLFPSVGGNLVSIPGNVSVLCLNPSVPEEGLMQWSSGRDRSVFLLRREHLPKDLVGYLGLTALKTLDFYSQYLLPTLAALPRQSILTHMKFLKDSVERELSDENVKYLVMQLRSTAFVEVQGTLYRAQDFFNPHFFVFGVMCTRDQFPPAPYCTREWEGFMKAAGMVNHVSADLFVEYAHSVANEGKPQITQSVQKKSETLVGHLFSRKDLTNGCLLADVKDIQFLLPSDWRSSREGQGLLLIAQPFCPPRLVSFAESCFEQHVHLVWSSSCILHSYADPQIHCRNKEQGAVMHQLGLQQKPPKQTVVQHLRNVAQTLASERGPEIFAALEQNKRRLIVVMEELYGYLENNMSNSDIRSLSQLPVICDIDNSQMLTPSCVVIDLRPTEMIKGHIEKAPLTFGRYFNLFQKLGVVQCVTANHYAVVLAWLKNETGNEELHVEEMKIVKTAVEGLFRCLKFGDEKQKQMEVPTLYLPTEEMILQMSTEIMYKDSRFGSRFQDCPTDMHFFLGFKLLEISVSTPLEEVALLPRNHRMTMLSDVVKEVIPDETKNNSTEGECSRDLMAKLHHPNATAGIIRLMYHTYYLADCSFGEQTAVDVQGKLSHVSAREITGLKTMLAINDRTIPGSELLKPSFTEKIHGTPRRAVVYLDTEAAERSTNVRDPSMHSLALAIMFVLKTDLNELFLNEVLHSPESAMTTLDDYDVAMCDFSHVIEDSVIPTAGTFVPVRHHDHLDNSICKFDPKEHVGFEVYDPDVEGENREGGDAVYIYAVVLREITAANGGADVPLIARRYRIYLGTDRGIAEVSVTQIYKFKRRARRSTSTALVESEAQDSEEEFPIDIIQVLNEIRKLFNDTWRQLSDDKDRRRVVKRLLLKWHPDKNPGRQEFCTQVTQKILQYVDILNSGRDLPDDQDLDDVDGAPRNHGSSFPSSFYAHMNARAQSHRAYSESTSSSQSGPSQRTPNPQPGEGRRWFRQAEADVTSARDARGASDRGRNWICYQCHQAVEKALKAVLYSRDADGFNMMSHKLPQLAQSVGDSELLQLAQVLESRLGPHTRMRYPDVTKYPRVPADEYSEDDVSWACGVASRVVDRVQSLI</sequence>
<accession>A0AAN9AJ33</accession>
<keyword evidence="4" id="KW-1185">Reference proteome</keyword>
<dbReference type="Gene3D" id="3.30.565.10">
    <property type="entry name" value="Histidine kinase-like ATPase, C-terminal domain"/>
    <property type="match status" value="1"/>
</dbReference>
<comment type="caution">
    <text evidence="3">The sequence shown here is derived from an EMBL/GenBank/DDBJ whole genome shotgun (WGS) entry which is preliminary data.</text>
</comment>
<dbReference type="GO" id="GO:0030544">
    <property type="term" value="F:Hsp70 protein binding"/>
    <property type="evidence" value="ECO:0007669"/>
    <property type="project" value="TreeGrafter"/>
</dbReference>
<dbReference type="InterPro" id="IPR036869">
    <property type="entry name" value="J_dom_sf"/>
</dbReference>